<dbReference type="EMBL" id="KZ345572">
    <property type="protein sequence ID" value="PIO72892.1"/>
    <property type="molecule type" value="Genomic_DNA"/>
</dbReference>
<dbReference type="AlphaFoldDB" id="A0A2G9UT26"/>
<gene>
    <name evidence="1" type="ORF">TELCIR_05156</name>
</gene>
<protein>
    <submittedName>
        <fullName evidence="1">Uncharacterized protein</fullName>
    </submittedName>
</protein>
<accession>A0A2G9UT26</accession>
<dbReference type="Proteomes" id="UP000230423">
    <property type="component" value="Unassembled WGS sequence"/>
</dbReference>
<dbReference type="OrthoDB" id="5867859at2759"/>
<reference evidence="1 2" key="1">
    <citation type="submission" date="2015-09" db="EMBL/GenBank/DDBJ databases">
        <title>Draft genome of the parasitic nematode Teladorsagia circumcincta isolate WARC Sus (inbred).</title>
        <authorList>
            <person name="Mitreva M."/>
        </authorList>
    </citation>
    <scope>NUCLEOTIDE SEQUENCE [LARGE SCALE GENOMIC DNA]</scope>
    <source>
        <strain evidence="1 2">S</strain>
    </source>
</reference>
<name>A0A2G9UT26_TELCI</name>
<keyword evidence="2" id="KW-1185">Reference proteome</keyword>
<sequence>MEETTVLAARDSSCYTRDVLFGNTVRSMVNLNELSIRALSVKGRKKQVARVEPDELKSIAMEVPTIMYTYQRKTYDQFKTIPFVPTPKKQPLPSC</sequence>
<organism evidence="1 2">
    <name type="scientific">Teladorsagia circumcincta</name>
    <name type="common">Brown stomach worm</name>
    <name type="synonym">Ostertagia circumcincta</name>
    <dbReference type="NCBI Taxonomy" id="45464"/>
    <lineage>
        <taxon>Eukaryota</taxon>
        <taxon>Metazoa</taxon>
        <taxon>Ecdysozoa</taxon>
        <taxon>Nematoda</taxon>
        <taxon>Chromadorea</taxon>
        <taxon>Rhabditida</taxon>
        <taxon>Rhabditina</taxon>
        <taxon>Rhabditomorpha</taxon>
        <taxon>Strongyloidea</taxon>
        <taxon>Trichostrongylidae</taxon>
        <taxon>Teladorsagia</taxon>
    </lineage>
</organism>
<proteinExistence type="predicted"/>
<evidence type="ECO:0000313" key="2">
    <source>
        <dbReference type="Proteomes" id="UP000230423"/>
    </source>
</evidence>
<evidence type="ECO:0000313" key="1">
    <source>
        <dbReference type="EMBL" id="PIO72892.1"/>
    </source>
</evidence>